<proteinExistence type="inferred from homology"/>
<dbReference type="InterPro" id="IPR020915">
    <property type="entry name" value="UPF0311"/>
</dbReference>
<dbReference type="HAMAP" id="MF_00775">
    <property type="entry name" value="UPF0311"/>
    <property type="match status" value="1"/>
</dbReference>
<gene>
    <name evidence="1" type="ORF">BHQ10_004334</name>
</gene>
<dbReference type="OrthoDB" id="2544694at2759"/>
<accession>A0A364KXN5</accession>
<dbReference type="PANTHER" id="PTHR37315">
    <property type="entry name" value="UPF0311 PROTEIN BLR7842"/>
    <property type="match status" value="1"/>
</dbReference>
<protein>
    <submittedName>
        <fullName evidence="1">Uncharacterized protein</fullName>
    </submittedName>
</protein>
<keyword evidence="2" id="KW-1185">Reference proteome</keyword>
<dbReference type="RefSeq" id="XP_040732838.1">
    <property type="nucleotide sequence ID" value="XM_040876689.1"/>
</dbReference>
<dbReference type="STRING" id="1196081.A0A364KXN5"/>
<sequence>MEPLLPPPTLQYLFSVQCAVDPPVEIGNGPYGRRRCVPITGGTVRGKHLNGEVLPVGADFMLVEENQTVHVNTNYVIKSDDGAYIYVRTEGPRSGPPEVLTALMEGGQEVDSSQYWFHLHIKLETGHEKYQWMNNRLIIARATRIKGEVAYDAYFVENS</sequence>
<dbReference type="GeneID" id="63793550"/>
<dbReference type="Pfam" id="PF11578">
    <property type="entry name" value="DUF3237"/>
    <property type="match status" value="1"/>
</dbReference>
<dbReference type="PANTHER" id="PTHR37315:SF1">
    <property type="entry name" value="UPF0311 PROTEIN BLR7842"/>
    <property type="match status" value="1"/>
</dbReference>
<evidence type="ECO:0000313" key="2">
    <source>
        <dbReference type="Proteomes" id="UP000249363"/>
    </source>
</evidence>
<comment type="caution">
    <text evidence="1">The sequence shown here is derived from an EMBL/GenBank/DDBJ whole genome shotgun (WGS) entry which is preliminary data.</text>
</comment>
<dbReference type="Proteomes" id="UP000249363">
    <property type="component" value="Unassembled WGS sequence"/>
</dbReference>
<dbReference type="Gene3D" id="2.40.160.20">
    <property type="match status" value="1"/>
</dbReference>
<evidence type="ECO:0000313" key="1">
    <source>
        <dbReference type="EMBL" id="RAO68322.1"/>
    </source>
</evidence>
<organism evidence="1 2">
    <name type="scientific">Talaromyces amestolkiae</name>
    <dbReference type="NCBI Taxonomy" id="1196081"/>
    <lineage>
        <taxon>Eukaryota</taxon>
        <taxon>Fungi</taxon>
        <taxon>Dikarya</taxon>
        <taxon>Ascomycota</taxon>
        <taxon>Pezizomycotina</taxon>
        <taxon>Eurotiomycetes</taxon>
        <taxon>Eurotiomycetidae</taxon>
        <taxon>Eurotiales</taxon>
        <taxon>Trichocomaceae</taxon>
        <taxon>Talaromyces</taxon>
        <taxon>Talaromyces sect. Talaromyces</taxon>
    </lineage>
</organism>
<reference evidence="1 2" key="1">
    <citation type="journal article" date="2017" name="Biotechnol. Biofuels">
        <title>Differential beta-glucosidase expression as a function of carbon source availability in Talaromyces amestolkiae: a genomic and proteomic approach.</title>
        <authorList>
            <person name="de Eugenio L.I."/>
            <person name="Mendez-Liter J.A."/>
            <person name="Nieto-Dominguez M."/>
            <person name="Alonso L."/>
            <person name="Gil-Munoz J."/>
            <person name="Barriuso J."/>
            <person name="Prieto A."/>
            <person name="Martinez M.J."/>
        </authorList>
    </citation>
    <scope>NUCLEOTIDE SEQUENCE [LARGE SCALE GENOMIC DNA]</scope>
    <source>
        <strain evidence="1 2">CIB</strain>
    </source>
</reference>
<name>A0A364KXN5_TALAM</name>
<dbReference type="AlphaFoldDB" id="A0A364KXN5"/>
<dbReference type="EMBL" id="MIKG01000007">
    <property type="protein sequence ID" value="RAO68322.1"/>
    <property type="molecule type" value="Genomic_DNA"/>
</dbReference>